<dbReference type="Pfam" id="PF07293">
    <property type="entry name" value="DUF1450"/>
    <property type="match status" value="1"/>
</dbReference>
<dbReference type="RefSeq" id="WP_204465470.1">
    <property type="nucleotide sequence ID" value="NZ_JAFBCV010000004.1"/>
</dbReference>
<reference evidence="1" key="1">
    <citation type="submission" date="2021-01" db="EMBL/GenBank/DDBJ databases">
        <title>Genomic Encyclopedia of Type Strains, Phase IV (KMG-IV): sequencing the most valuable type-strain genomes for metagenomic binning, comparative biology and taxonomic classification.</title>
        <authorList>
            <person name="Goeker M."/>
        </authorList>
    </citation>
    <scope>NUCLEOTIDE SEQUENCE</scope>
    <source>
        <strain evidence="1">DSM 21943</strain>
    </source>
</reference>
<dbReference type="Proteomes" id="UP001179280">
    <property type="component" value="Unassembled WGS sequence"/>
</dbReference>
<keyword evidence="2" id="KW-1185">Reference proteome</keyword>
<dbReference type="NCBIfam" id="NF010190">
    <property type="entry name" value="PRK13669.1"/>
    <property type="match status" value="1"/>
</dbReference>
<name>A0ABS2SS12_9BACI</name>
<organism evidence="1 2">
    <name type="scientific">Shouchella xiaoxiensis</name>
    <dbReference type="NCBI Taxonomy" id="766895"/>
    <lineage>
        <taxon>Bacteria</taxon>
        <taxon>Bacillati</taxon>
        <taxon>Bacillota</taxon>
        <taxon>Bacilli</taxon>
        <taxon>Bacillales</taxon>
        <taxon>Bacillaceae</taxon>
        <taxon>Shouchella</taxon>
    </lineage>
</organism>
<evidence type="ECO:0000313" key="2">
    <source>
        <dbReference type="Proteomes" id="UP001179280"/>
    </source>
</evidence>
<proteinExistence type="predicted"/>
<sequence length="78" mass="8798">MRPLIEFCLSNLANGSHDAMEEFQRDPNVDTVEYGCLSHCGLCNQEHFALVLGKAITGDTPKELVINSYTYIDENEEF</sequence>
<evidence type="ECO:0000313" key="1">
    <source>
        <dbReference type="EMBL" id="MBM7838300.1"/>
    </source>
</evidence>
<comment type="caution">
    <text evidence="1">The sequence shown here is derived from an EMBL/GenBank/DDBJ whole genome shotgun (WGS) entry which is preliminary data.</text>
</comment>
<gene>
    <name evidence="1" type="ORF">JOC54_001556</name>
</gene>
<dbReference type="EMBL" id="JAFBCV010000004">
    <property type="protein sequence ID" value="MBM7838300.1"/>
    <property type="molecule type" value="Genomic_DNA"/>
</dbReference>
<protein>
    <submittedName>
        <fullName evidence="1">Uncharacterized protein YuzB (UPF0349 family)</fullName>
    </submittedName>
</protein>
<accession>A0ABS2SS12</accession>
<dbReference type="InterPro" id="IPR009910">
    <property type="entry name" value="DUF1450"/>
</dbReference>